<dbReference type="SUPFAM" id="SSF47384">
    <property type="entry name" value="Homodimeric domain of signal transducing histidine kinase"/>
    <property type="match status" value="1"/>
</dbReference>
<evidence type="ECO:0000256" key="3">
    <source>
        <dbReference type="ARBA" id="ARBA00022553"/>
    </source>
</evidence>
<gene>
    <name evidence="10" type="ORF">DES47_11282</name>
</gene>
<dbReference type="SMART" id="SM00388">
    <property type="entry name" value="HisKA"/>
    <property type="match status" value="1"/>
</dbReference>
<dbReference type="Gene3D" id="1.10.287.130">
    <property type="match status" value="1"/>
</dbReference>
<sequence>MPAMQRMAPSTAAIPLEARILADQVTALQRTLPSIILGNTLTPLVVLVCVKGLVSTVALGSWFALQMLHSAFNAWAWWLTRHRPAHPRNAPARARAIIVASGLSGLLWAAGLVFLWPPERLDLQILLIFLIGGMTSSAMHALSVLLPAYYAFLVPSVASVVGMSLWAGSVAHLAVAATVLAFGLTSIRFAASLNRTLRDSLRSRYTVAELAADLQLQKERAEAASLDKSRFLAAASHDLRQPVHALSLFLSALRKQPLTVEGERLATHAAHAVETMADLFNSLLDVSRLDAGMVHPERRRFPVAPLLERVAEQEQPSAGAAGLRLRLRLPPQPLWIETDPVLLERVLRNLVSNALRYTDRGTVLIALRRGAGGWVLQVRDSGIGIPPERQADVFQEFVQLHNPERDRNKGLGLGLAIVRRTVELLGLALNLRSAPGRGTVFTLALPVVAPAGAGVTAVEQGPAAPAPDSAPPPGLFVAVIDDDADILAAMEAVLSGWGCKVLTAGDVAELLAGLLLEPATPELLISDFRLREGASGLDAVARLRDEYNQDIPAILITGDTAPERLVEAQASGLLLLHKPVATEDLRVAIAQALAQGRRADTEEAEEAAAAAEAAL</sequence>
<dbReference type="PANTHER" id="PTHR43047">
    <property type="entry name" value="TWO-COMPONENT HISTIDINE PROTEIN KINASE"/>
    <property type="match status" value="1"/>
</dbReference>
<evidence type="ECO:0000259" key="9">
    <source>
        <dbReference type="PROSITE" id="PS50110"/>
    </source>
</evidence>
<dbReference type="EC" id="2.7.13.3" evidence="2"/>
<dbReference type="Gene3D" id="3.40.50.2300">
    <property type="match status" value="1"/>
</dbReference>
<keyword evidence="5 10" id="KW-0418">Kinase</keyword>
<dbReference type="GO" id="GO:0000155">
    <property type="term" value="F:phosphorelay sensor kinase activity"/>
    <property type="evidence" value="ECO:0007669"/>
    <property type="project" value="InterPro"/>
</dbReference>
<keyword evidence="4" id="KW-0808">Transferase</keyword>
<dbReference type="CDD" id="cd00082">
    <property type="entry name" value="HisKA"/>
    <property type="match status" value="1"/>
</dbReference>
<dbReference type="InterPro" id="IPR036097">
    <property type="entry name" value="HisK_dim/P_sf"/>
</dbReference>
<feature type="transmembrane region" description="Helical" evidence="7">
    <location>
        <begin position="170"/>
        <end position="191"/>
    </location>
</feature>
<keyword evidence="3 6" id="KW-0597">Phosphoprotein</keyword>
<dbReference type="InterPro" id="IPR001789">
    <property type="entry name" value="Sig_transdc_resp-reg_receiver"/>
</dbReference>
<dbReference type="InterPro" id="IPR036890">
    <property type="entry name" value="HATPase_C_sf"/>
</dbReference>
<dbReference type="CDD" id="cd00156">
    <property type="entry name" value="REC"/>
    <property type="match status" value="1"/>
</dbReference>
<dbReference type="PANTHER" id="PTHR43047:SF9">
    <property type="entry name" value="HISTIDINE KINASE"/>
    <property type="match status" value="1"/>
</dbReference>
<dbReference type="InterPro" id="IPR003594">
    <property type="entry name" value="HATPase_dom"/>
</dbReference>
<keyword evidence="7" id="KW-1133">Transmembrane helix</keyword>
<dbReference type="OrthoDB" id="6114847at2"/>
<feature type="domain" description="Histidine kinase" evidence="8">
    <location>
        <begin position="234"/>
        <end position="449"/>
    </location>
</feature>
<dbReference type="InParanoid" id="A0A4V6PV32"/>
<feature type="modified residue" description="4-aspartylphosphate" evidence="6">
    <location>
        <position position="527"/>
    </location>
</feature>
<dbReference type="SUPFAM" id="SSF55874">
    <property type="entry name" value="ATPase domain of HSP90 chaperone/DNA topoisomerase II/histidine kinase"/>
    <property type="match status" value="1"/>
</dbReference>
<dbReference type="SMART" id="SM00387">
    <property type="entry name" value="HATPase_c"/>
    <property type="match status" value="1"/>
</dbReference>
<proteinExistence type="predicted"/>
<dbReference type="PROSITE" id="PS50110">
    <property type="entry name" value="RESPONSE_REGULATORY"/>
    <property type="match status" value="1"/>
</dbReference>
<organism evidence="10 11">
    <name type="scientific">Roseateles toxinivorans</name>
    <dbReference type="NCBI Taxonomy" id="270368"/>
    <lineage>
        <taxon>Bacteria</taxon>
        <taxon>Pseudomonadati</taxon>
        <taxon>Pseudomonadota</taxon>
        <taxon>Betaproteobacteria</taxon>
        <taxon>Burkholderiales</taxon>
        <taxon>Sphaerotilaceae</taxon>
        <taxon>Roseateles</taxon>
    </lineage>
</organism>
<evidence type="ECO:0000256" key="4">
    <source>
        <dbReference type="ARBA" id="ARBA00022679"/>
    </source>
</evidence>
<keyword evidence="7" id="KW-0812">Transmembrane</keyword>
<evidence type="ECO:0000256" key="7">
    <source>
        <dbReference type="SAM" id="Phobius"/>
    </source>
</evidence>
<comment type="caution">
    <text evidence="10">The sequence shown here is derived from an EMBL/GenBank/DDBJ whole genome shotgun (WGS) entry which is preliminary data.</text>
</comment>
<dbReference type="Gene3D" id="3.30.565.10">
    <property type="entry name" value="Histidine kinase-like ATPase, C-terminal domain"/>
    <property type="match status" value="1"/>
</dbReference>
<dbReference type="Pfam" id="PF00512">
    <property type="entry name" value="HisKA"/>
    <property type="match status" value="1"/>
</dbReference>
<feature type="transmembrane region" description="Helical" evidence="7">
    <location>
        <begin position="57"/>
        <end position="76"/>
    </location>
</feature>
<evidence type="ECO:0000259" key="8">
    <source>
        <dbReference type="PROSITE" id="PS50109"/>
    </source>
</evidence>
<accession>A0A4V6PV32</accession>
<feature type="domain" description="Response regulatory" evidence="9">
    <location>
        <begin position="476"/>
        <end position="593"/>
    </location>
</feature>
<name>A0A4V6PV32_9BURK</name>
<reference evidence="10 11" key="1">
    <citation type="submission" date="2019-03" db="EMBL/GenBank/DDBJ databases">
        <title>Genomic Encyclopedia of Type Strains, Phase IV (KMG-IV): sequencing the most valuable type-strain genomes for metagenomic binning, comparative biology and taxonomic classification.</title>
        <authorList>
            <person name="Goeker M."/>
        </authorList>
    </citation>
    <scope>NUCLEOTIDE SEQUENCE [LARGE SCALE GENOMIC DNA]</scope>
    <source>
        <strain evidence="10 11">DSM 16998</strain>
    </source>
</reference>
<evidence type="ECO:0000256" key="1">
    <source>
        <dbReference type="ARBA" id="ARBA00000085"/>
    </source>
</evidence>
<dbReference type="PRINTS" id="PR00344">
    <property type="entry name" value="BCTRLSENSOR"/>
</dbReference>
<feature type="transmembrane region" description="Helical" evidence="7">
    <location>
        <begin position="96"/>
        <end position="116"/>
    </location>
</feature>
<dbReference type="Pfam" id="PF00072">
    <property type="entry name" value="Response_reg"/>
    <property type="match status" value="1"/>
</dbReference>
<dbReference type="FunFam" id="3.30.565.10:FF:000049">
    <property type="entry name" value="Two-component sensor histidine kinase"/>
    <property type="match status" value="1"/>
</dbReference>
<dbReference type="InterPro" id="IPR005467">
    <property type="entry name" value="His_kinase_dom"/>
</dbReference>
<dbReference type="AlphaFoldDB" id="A0A4V6PV32"/>
<dbReference type="PROSITE" id="PS50109">
    <property type="entry name" value="HIS_KIN"/>
    <property type="match status" value="1"/>
</dbReference>
<dbReference type="InterPro" id="IPR011006">
    <property type="entry name" value="CheY-like_superfamily"/>
</dbReference>
<dbReference type="InterPro" id="IPR004358">
    <property type="entry name" value="Sig_transdc_His_kin-like_C"/>
</dbReference>
<feature type="transmembrane region" description="Helical" evidence="7">
    <location>
        <begin position="125"/>
        <end position="150"/>
    </location>
</feature>
<keyword evidence="11" id="KW-1185">Reference proteome</keyword>
<evidence type="ECO:0000313" key="10">
    <source>
        <dbReference type="EMBL" id="TDP61533.1"/>
    </source>
</evidence>
<protein>
    <recommendedName>
        <fullName evidence="2">histidine kinase</fullName>
        <ecNumber evidence="2">2.7.13.3</ecNumber>
    </recommendedName>
</protein>
<dbReference type="SMART" id="SM00448">
    <property type="entry name" value="REC"/>
    <property type="match status" value="1"/>
</dbReference>
<dbReference type="Pfam" id="PF02518">
    <property type="entry name" value="HATPase_c"/>
    <property type="match status" value="1"/>
</dbReference>
<dbReference type="InterPro" id="IPR003661">
    <property type="entry name" value="HisK_dim/P_dom"/>
</dbReference>
<dbReference type="GO" id="GO:0009927">
    <property type="term" value="F:histidine phosphotransfer kinase activity"/>
    <property type="evidence" value="ECO:0007669"/>
    <property type="project" value="TreeGrafter"/>
</dbReference>
<dbReference type="Proteomes" id="UP000295361">
    <property type="component" value="Unassembled WGS sequence"/>
</dbReference>
<comment type="catalytic activity">
    <reaction evidence="1">
        <text>ATP + protein L-histidine = ADP + protein N-phospho-L-histidine.</text>
        <dbReference type="EC" id="2.7.13.3"/>
    </reaction>
</comment>
<keyword evidence="7" id="KW-0472">Membrane</keyword>
<evidence type="ECO:0000256" key="2">
    <source>
        <dbReference type="ARBA" id="ARBA00012438"/>
    </source>
</evidence>
<dbReference type="SUPFAM" id="SSF52172">
    <property type="entry name" value="CheY-like"/>
    <property type="match status" value="1"/>
</dbReference>
<dbReference type="GO" id="GO:0005886">
    <property type="term" value="C:plasma membrane"/>
    <property type="evidence" value="ECO:0007669"/>
    <property type="project" value="TreeGrafter"/>
</dbReference>
<dbReference type="EMBL" id="SNXS01000012">
    <property type="protein sequence ID" value="TDP61533.1"/>
    <property type="molecule type" value="Genomic_DNA"/>
</dbReference>
<evidence type="ECO:0000256" key="5">
    <source>
        <dbReference type="ARBA" id="ARBA00022777"/>
    </source>
</evidence>
<evidence type="ECO:0000256" key="6">
    <source>
        <dbReference type="PROSITE-ProRule" id="PRU00169"/>
    </source>
</evidence>
<feature type="transmembrane region" description="Helical" evidence="7">
    <location>
        <begin position="32"/>
        <end position="50"/>
    </location>
</feature>
<evidence type="ECO:0000313" key="11">
    <source>
        <dbReference type="Proteomes" id="UP000295361"/>
    </source>
</evidence>